<dbReference type="AlphaFoldDB" id="A0A9D5HCP6"/>
<dbReference type="Proteomes" id="UP001085076">
    <property type="component" value="Miscellaneous, Linkage group lg05"/>
</dbReference>
<proteinExistence type="predicted"/>
<sequence length="241" mass="27312">MHLQDGCDTRWSKCVSFGSITTNLLIRSTSKTADLRTKPDRHAESLVNAPMASRLETTPLLLLLFMLFSISQSFASPSGSMLRRDLLAFNPASRKQAGRGVEPIPNCKEMASRAECERNTRWCRWCRSDALDDMCFGVAEAWRLPLQSCHCRTWRNSVVSLDLSSSISFNSRGLMQEPLLRYLMVHVHKGVFRLRENKGNDLGEANVRKYPSIQTCPIWDLFGGIQTSGIIIEDEMHPKVY</sequence>
<comment type="caution">
    <text evidence="1">The sequence shown here is derived from an EMBL/GenBank/DDBJ whole genome shotgun (WGS) entry which is preliminary data.</text>
</comment>
<dbReference type="OrthoDB" id="884905at2759"/>
<evidence type="ECO:0000313" key="1">
    <source>
        <dbReference type="EMBL" id="KAJ0971462.1"/>
    </source>
</evidence>
<organism evidence="1 2">
    <name type="scientific">Dioscorea zingiberensis</name>
    <dbReference type="NCBI Taxonomy" id="325984"/>
    <lineage>
        <taxon>Eukaryota</taxon>
        <taxon>Viridiplantae</taxon>
        <taxon>Streptophyta</taxon>
        <taxon>Embryophyta</taxon>
        <taxon>Tracheophyta</taxon>
        <taxon>Spermatophyta</taxon>
        <taxon>Magnoliopsida</taxon>
        <taxon>Liliopsida</taxon>
        <taxon>Dioscoreales</taxon>
        <taxon>Dioscoreaceae</taxon>
        <taxon>Dioscorea</taxon>
    </lineage>
</organism>
<dbReference type="PANTHER" id="PTHR36896">
    <property type="entry name" value="OS01G0729500 PROTEIN"/>
    <property type="match status" value="1"/>
</dbReference>
<dbReference type="EMBL" id="JAGGNH010000005">
    <property type="protein sequence ID" value="KAJ0971462.1"/>
    <property type="molecule type" value="Genomic_DNA"/>
</dbReference>
<evidence type="ECO:0000313" key="2">
    <source>
        <dbReference type="Proteomes" id="UP001085076"/>
    </source>
</evidence>
<name>A0A9D5HCP6_9LILI</name>
<reference evidence="1" key="2">
    <citation type="journal article" date="2022" name="Hortic Res">
        <title>The genome of Dioscorea zingiberensis sheds light on the biosynthesis, origin and evolution of the medicinally important diosgenin saponins.</title>
        <authorList>
            <person name="Li Y."/>
            <person name="Tan C."/>
            <person name="Li Z."/>
            <person name="Guo J."/>
            <person name="Li S."/>
            <person name="Chen X."/>
            <person name="Wang C."/>
            <person name="Dai X."/>
            <person name="Yang H."/>
            <person name="Song W."/>
            <person name="Hou L."/>
            <person name="Xu J."/>
            <person name="Tong Z."/>
            <person name="Xu A."/>
            <person name="Yuan X."/>
            <person name="Wang W."/>
            <person name="Yang Q."/>
            <person name="Chen L."/>
            <person name="Sun Z."/>
            <person name="Wang K."/>
            <person name="Pan B."/>
            <person name="Chen J."/>
            <person name="Bao Y."/>
            <person name="Liu F."/>
            <person name="Qi X."/>
            <person name="Gang D.R."/>
            <person name="Wen J."/>
            <person name="Li J."/>
        </authorList>
    </citation>
    <scope>NUCLEOTIDE SEQUENCE</scope>
    <source>
        <strain evidence="1">Dzin_1.0</strain>
    </source>
</reference>
<reference evidence="1" key="1">
    <citation type="submission" date="2021-03" db="EMBL/GenBank/DDBJ databases">
        <authorList>
            <person name="Li Z."/>
            <person name="Yang C."/>
        </authorList>
    </citation>
    <scope>NUCLEOTIDE SEQUENCE</scope>
    <source>
        <strain evidence="1">Dzin_1.0</strain>
        <tissue evidence="1">Leaf</tissue>
    </source>
</reference>
<keyword evidence="2" id="KW-1185">Reference proteome</keyword>
<protein>
    <submittedName>
        <fullName evidence="1">Uncharacterized protein</fullName>
    </submittedName>
</protein>
<accession>A0A9D5HCP6</accession>
<dbReference type="PANTHER" id="PTHR36896:SF2">
    <property type="entry name" value="OS01G0729500 PROTEIN"/>
    <property type="match status" value="1"/>
</dbReference>
<gene>
    <name evidence="1" type="ORF">J5N97_019421</name>
</gene>